<name>H8KUK0_SOLCM</name>
<dbReference type="Gene3D" id="2.130.10.10">
    <property type="entry name" value="YVTN repeat-like/Quinoprotein amine dehydrogenase"/>
    <property type="match status" value="2"/>
</dbReference>
<feature type="chain" id="PRO_5003613201" evidence="1">
    <location>
        <begin position="21"/>
        <end position="395"/>
    </location>
</feature>
<dbReference type="STRING" id="929556.Solca_2383"/>
<dbReference type="InterPro" id="IPR002372">
    <property type="entry name" value="PQQ_rpt_dom"/>
</dbReference>
<organism evidence="3 4">
    <name type="scientific">Solitalea canadensis (strain ATCC 29591 / DSM 3403 / JCM 21819 / LMG 8368 / NBRC 15130 / NCIMB 12057 / USAM 9D)</name>
    <name type="common">Flexibacter canadensis</name>
    <dbReference type="NCBI Taxonomy" id="929556"/>
    <lineage>
        <taxon>Bacteria</taxon>
        <taxon>Pseudomonadati</taxon>
        <taxon>Bacteroidota</taxon>
        <taxon>Sphingobacteriia</taxon>
        <taxon>Sphingobacteriales</taxon>
        <taxon>Sphingobacteriaceae</taxon>
        <taxon>Solitalea</taxon>
    </lineage>
</organism>
<dbReference type="EMBL" id="CP003349">
    <property type="protein sequence ID" value="AFD07424.1"/>
    <property type="molecule type" value="Genomic_DNA"/>
</dbReference>
<evidence type="ECO:0000313" key="4">
    <source>
        <dbReference type="Proteomes" id="UP000007590"/>
    </source>
</evidence>
<dbReference type="SMART" id="SM00564">
    <property type="entry name" value="PQQ"/>
    <property type="match status" value="7"/>
</dbReference>
<feature type="domain" description="Pyrrolo-quinoline quinone repeat" evidence="2">
    <location>
        <begin position="126"/>
        <end position="242"/>
    </location>
</feature>
<dbReference type="OrthoDB" id="7012117at2"/>
<accession>H8KUK0</accession>
<dbReference type="InterPro" id="IPR018391">
    <property type="entry name" value="PQQ_b-propeller_rpt"/>
</dbReference>
<evidence type="ECO:0000313" key="3">
    <source>
        <dbReference type="EMBL" id="AFD07424.1"/>
    </source>
</evidence>
<feature type="signal peptide" evidence="1">
    <location>
        <begin position="1"/>
        <end position="20"/>
    </location>
</feature>
<keyword evidence="4" id="KW-1185">Reference proteome</keyword>
<dbReference type="Pfam" id="PF13360">
    <property type="entry name" value="PQQ_2"/>
    <property type="match status" value="2"/>
</dbReference>
<dbReference type="AlphaFoldDB" id="H8KUK0"/>
<dbReference type="RefSeq" id="WP_014680651.1">
    <property type="nucleotide sequence ID" value="NC_017770.1"/>
</dbReference>
<evidence type="ECO:0000256" key="1">
    <source>
        <dbReference type="SAM" id="SignalP"/>
    </source>
</evidence>
<dbReference type="KEGG" id="scn:Solca_2383"/>
<gene>
    <name evidence="3" type="ordered locus">Solca_2383</name>
</gene>
<dbReference type="SUPFAM" id="SSF50998">
    <property type="entry name" value="Quinoprotein alcohol dehydrogenase-like"/>
    <property type="match status" value="2"/>
</dbReference>
<dbReference type="PANTHER" id="PTHR34512:SF30">
    <property type="entry name" value="OUTER MEMBRANE PROTEIN ASSEMBLY FACTOR BAMB"/>
    <property type="match status" value="1"/>
</dbReference>
<proteinExistence type="predicted"/>
<dbReference type="InterPro" id="IPR011047">
    <property type="entry name" value="Quinoprotein_ADH-like_sf"/>
</dbReference>
<feature type="domain" description="Pyrrolo-quinoline quinone repeat" evidence="2">
    <location>
        <begin position="24"/>
        <end position="114"/>
    </location>
</feature>
<reference evidence="3" key="1">
    <citation type="submission" date="2012-02" db="EMBL/GenBank/DDBJ databases">
        <title>The complete genome of Solitalea canadensis DSM 3403.</title>
        <authorList>
            <consortium name="US DOE Joint Genome Institute (JGI-PGF)"/>
            <person name="Lucas S."/>
            <person name="Copeland A."/>
            <person name="Lapidus A."/>
            <person name="Glavina del Rio T."/>
            <person name="Dalin E."/>
            <person name="Tice H."/>
            <person name="Bruce D."/>
            <person name="Goodwin L."/>
            <person name="Pitluck S."/>
            <person name="Peters L."/>
            <person name="Ovchinnikova G."/>
            <person name="Lu M."/>
            <person name="Kyrpides N."/>
            <person name="Mavromatis K."/>
            <person name="Ivanova N."/>
            <person name="Brettin T."/>
            <person name="Detter J.C."/>
            <person name="Han C."/>
            <person name="Larimer F."/>
            <person name="Land M."/>
            <person name="Hauser L."/>
            <person name="Markowitz V."/>
            <person name="Cheng J.-F."/>
            <person name="Hugenholtz P."/>
            <person name="Woyke T."/>
            <person name="Wu D."/>
            <person name="Spring S."/>
            <person name="Schroeder M."/>
            <person name="Kopitz M."/>
            <person name="Brambilla E."/>
            <person name="Klenk H.-P."/>
            <person name="Eisen J.A."/>
        </authorList>
    </citation>
    <scope>NUCLEOTIDE SEQUENCE</scope>
    <source>
        <strain evidence="3">DSM 3403</strain>
    </source>
</reference>
<sequence length="395" mass="44053">MKKQIILTILSVLISNFITAQPQPFWKFKTAGKIAGSPCVSNNKIIIGSEDGFLYAIDKTNGQQLWKYQGDAPIKSTPATVNGTVFFNNANGNMYAIDATSGKMLWKQQMPGEKIVDFWDYYLSSPVLHDNLVIVGSGNGAVYAFDQKTGKQVWTFKTDGVVHADPLIQNNTVYVGSFDGNFYSLNATSGQLLWKFKTVGDMFFPKGEIQNGASFFNNTVYFGSRDFNIYALNAEKGTGAWNMKERGSWVIATPAIADSLAFFGTSDTHTFYCLGALYSEVKWKIPLNMRVYGKAAFYENLVLFGCFNGKLYAADKKTGTIKWEYQTEASKQNWLTIFDETGHIKKGFELYGDDVHIANTEKIIMNLGSILSSPIVEQNMVYFGSTDGYVYALKM</sequence>
<dbReference type="PANTHER" id="PTHR34512">
    <property type="entry name" value="CELL SURFACE PROTEIN"/>
    <property type="match status" value="1"/>
</dbReference>
<evidence type="ECO:0000259" key="2">
    <source>
        <dbReference type="Pfam" id="PF13360"/>
    </source>
</evidence>
<dbReference type="HOGENOM" id="CLU_027480_4_1_10"/>
<keyword evidence="1" id="KW-0732">Signal</keyword>
<protein>
    <submittedName>
        <fullName evidence="3">PQQ enzyme repeat-containing protein</fullName>
    </submittedName>
</protein>
<dbReference type="Gene3D" id="2.40.10.480">
    <property type="match status" value="1"/>
</dbReference>
<dbReference type="InterPro" id="IPR015943">
    <property type="entry name" value="WD40/YVTN_repeat-like_dom_sf"/>
</dbReference>
<dbReference type="Proteomes" id="UP000007590">
    <property type="component" value="Chromosome"/>
</dbReference>
<dbReference type="eggNOG" id="COG1520">
    <property type="taxonomic scope" value="Bacteria"/>
</dbReference>